<accession>A0A5N5GUR7</accession>
<keyword evidence="2" id="KW-0121">Carboxypeptidase</keyword>
<name>A0A5N5GUR7_9ROSA</name>
<evidence type="ECO:0000313" key="3">
    <source>
        <dbReference type="Proteomes" id="UP000327157"/>
    </source>
</evidence>
<dbReference type="Pfam" id="PF00450">
    <property type="entry name" value="Peptidase_S10"/>
    <property type="match status" value="1"/>
</dbReference>
<evidence type="ECO:0000256" key="1">
    <source>
        <dbReference type="ARBA" id="ARBA00009431"/>
    </source>
</evidence>
<comment type="caution">
    <text evidence="2">The sequence shown here is derived from an EMBL/GenBank/DDBJ whole genome shotgun (WGS) entry which is preliminary data.</text>
</comment>
<evidence type="ECO:0000313" key="2">
    <source>
        <dbReference type="EMBL" id="KAB2619355.1"/>
    </source>
</evidence>
<gene>
    <name evidence="2" type="ORF">D8674_015224</name>
</gene>
<reference evidence="2 3" key="1">
    <citation type="submission" date="2019-09" db="EMBL/GenBank/DDBJ databases">
        <authorList>
            <person name="Ou C."/>
        </authorList>
    </citation>
    <scope>NUCLEOTIDE SEQUENCE [LARGE SCALE GENOMIC DNA]</scope>
    <source>
        <strain evidence="2">S2</strain>
        <tissue evidence="2">Leaf</tissue>
    </source>
</reference>
<dbReference type="GO" id="GO:0006508">
    <property type="term" value="P:proteolysis"/>
    <property type="evidence" value="ECO:0007669"/>
    <property type="project" value="InterPro"/>
</dbReference>
<dbReference type="SUPFAM" id="SSF53474">
    <property type="entry name" value="alpha/beta-Hydrolases"/>
    <property type="match status" value="1"/>
</dbReference>
<dbReference type="InterPro" id="IPR001563">
    <property type="entry name" value="Peptidase_S10"/>
</dbReference>
<proteinExistence type="inferred from homology"/>
<keyword evidence="2" id="KW-0378">Hydrolase</keyword>
<sequence>MILAFEKVSGKVQTAAAIHVLAVAAVVEIVLDGVLGYRQTPGECLQQFVVVESLTKGPGCSSFGYGAMEELGPYRVNSDRMTLFRNDYAWNNGNYKNSLGSHIQTQHPTMKTRVTRTAEEIPAKQYQKPLNLSQNLLQVYLQLARELKGI</sequence>
<dbReference type="Gene3D" id="3.40.50.1820">
    <property type="entry name" value="alpha/beta hydrolase"/>
    <property type="match status" value="1"/>
</dbReference>
<organism evidence="2 3">
    <name type="scientific">Pyrus ussuriensis x Pyrus communis</name>
    <dbReference type="NCBI Taxonomy" id="2448454"/>
    <lineage>
        <taxon>Eukaryota</taxon>
        <taxon>Viridiplantae</taxon>
        <taxon>Streptophyta</taxon>
        <taxon>Embryophyta</taxon>
        <taxon>Tracheophyta</taxon>
        <taxon>Spermatophyta</taxon>
        <taxon>Magnoliopsida</taxon>
        <taxon>eudicotyledons</taxon>
        <taxon>Gunneridae</taxon>
        <taxon>Pentapetalae</taxon>
        <taxon>rosids</taxon>
        <taxon>fabids</taxon>
        <taxon>Rosales</taxon>
        <taxon>Rosaceae</taxon>
        <taxon>Amygdaloideae</taxon>
        <taxon>Maleae</taxon>
        <taxon>Pyrus</taxon>
    </lineage>
</organism>
<dbReference type="EMBL" id="SMOL01000401">
    <property type="protein sequence ID" value="KAB2619355.1"/>
    <property type="molecule type" value="Genomic_DNA"/>
</dbReference>
<dbReference type="InterPro" id="IPR029058">
    <property type="entry name" value="AB_hydrolase_fold"/>
</dbReference>
<comment type="similarity">
    <text evidence="1">Belongs to the peptidase S10 family.</text>
</comment>
<dbReference type="GO" id="GO:0004185">
    <property type="term" value="F:serine-type carboxypeptidase activity"/>
    <property type="evidence" value="ECO:0007669"/>
    <property type="project" value="InterPro"/>
</dbReference>
<keyword evidence="2" id="KW-0645">Protease</keyword>
<reference evidence="3" key="2">
    <citation type="submission" date="2019-10" db="EMBL/GenBank/DDBJ databases">
        <title>A de novo genome assembly of a pear dwarfing rootstock.</title>
        <authorList>
            <person name="Wang F."/>
            <person name="Wang J."/>
            <person name="Li S."/>
            <person name="Zhang Y."/>
            <person name="Fang M."/>
            <person name="Ma L."/>
            <person name="Zhao Y."/>
            <person name="Jiang S."/>
        </authorList>
    </citation>
    <scope>NUCLEOTIDE SEQUENCE [LARGE SCALE GENOMIC DNA]</scope>
</reference>
<reference evidence="2 3" key="3">
    <citation type="submission" date="2019-11" db="EMBL/GenBank/DDBJ databases">
        <title>A de novo genome assembly of a pear dwarfing rootstock.</title>
        <authorList>
            <person name="Wang F."/>
            <person name="Wang J."/>
            <person name="Li S."/>
            <person name="Zhang Y."/>
            <person name="Fang M."/>
            <person name="Ma L."/>
            <person name="Zhao Y."/>
            <person name="Jiang S."/>
        </authorList>
    </citation>
    <scope>NUCLEOTIDE SEQUENCE [LARGE SCALE GENOMIC DNA]</scope>
    <source>
        <strain evidence="2">S2</strain>
        <tissue evidence="2">Leaf</tissue>
    </source>
</reference>
<dbReference type="AlphaFoldDB" id="A0A5N5GUR7"/>
<protein>
    <submittedName>
        <fullName evidence="2">Serine carboxypeptidase II-3-like</fullName>
    </submittedName>
</protein>
<dbReference type="Proteomes" id="UP000327157">
    <property type="component" value="Chromosome 15"/>
</dbReference>
<keyword evidence="3" id="KW-1185">Reference proteome</keyword>